<dbReference type="PANTHER" id="PTHR38795:SF1">
    <property type="entry name" value="DUF6604 DOMAIN-CONTAINING PROTEIN"/>
    <property type="match status" value="1"/>
</dbReference>
<reference evidence="3" key="1">
    <citation type="submission" date="2023-04" db="EMBL/GenBank/DDBJ databases">
        <title>Black Yeasts Isolated from many extreme environments.</title>
        <authorList>
            <person name="Coleine C."/>
            <person name="Stajich J.E."/>
            <person name="Selbmann L."/>
        </authorList>
    </citation>
    <scope>NUCLEOTIDE SEQUENCE</scope>
    <source>
        <strain evidence="3">CCFEE 5312</strain>
    </source>
</reference>
<dbReference type="Pfam" id="PF20253">
    <property type="entry name" value="DUF6604"/>
    <property type="match status" value="1"/>
</dbReference>
<feature type="region of interest" description="Disordered" evidence="1">
    <location>
        <begin position="156"/>
        <end position="219"/>
    </location>
</feature>
<protein>
    <recommendedName>
        <fullName evidence="2">DUF6604 domain-containing protein</fullName>
    </recommendedName>
</protein>
<feature type="compositionally biased region" description="Polar residues" evidence="1">
    <location>
        <begin position="162"/>
        <end position="171"/>
    </location>
</feature>
<evidence type="ECO:0000256" key="1">
    <source>
        <dbReference type="SAM" id="MobiDB-lite"/>
    </source>
</evidence>
<organism evidence="3 4">
    <name type="scientific">Extremus antarcticus</name>
    <dbReference type="NCBI Taxonomy" id="702011"/>
    <lineage>
        <taxon>Eukaryota</taxon>
        <taxon>Fungi</taxon>
        <taxon>Dikarya</taxon>
        <taxon>Ascomycota</taxon>
        <taxon>Pezizomycotina</taxon>
        <taxon>Dothideomycetes</taxon>
        <taxon>Dothideomycetidae</taxon>
        <taxon>Mycosphaerellales</taxon>
        <taxon>Extremaceae</taxon>
        <taxon>Extremus</taxon>
    </lineage>
</organism>
<dbReference type="AlphaFoldDB" id="A0AAJ0GIT7"/>
<dbReference type="Proteomes" id="UP001271007">
    <property type="component" value="Unassembled WGS sequence"/>
</dbReference>
<keyword evidence="4" id="KW-1185">Reference proteome</keyword>
<name>A0AAJ0GIT7_9PEZI</name>
<gene>
    <name evidence="3" type="ORF">LTR09_001454</name>
</gene>
<sequence length="235" mass="25689">MATRSHDHGHRPNASSTPVRGRYQAYKAGTEGFLRWLVTKADACCGPATIVKSIRDRPATTPRAANQSRITVRTHEMVTLAEVVAENSDSCGVISEDMLKVLQRVIAGRSACANWYSSQKGGDDLQIKNQGHRFYVEALERVLKILTTARAESSARLVSAEENVSPQTSAKSKSEPQDADDTLSGLLMRMQVEESGLSPEDEKSGTPARSSVSPEADINLEKVDADDDFELYCFL</sequence>
<evidence type="ECO:0000313" key="4">
    <source>
        <dbReference type="Proteomes" id="UP001271007"/>
    </source>
</evidence>
<evidence type="ECO:0000259" key="2">
    <source>
        <dbReference type="Pfam" id="PF20253"/>
    </source>
</evidence>
<dbReference type="EMBL" id="JAWDJX010000002">
    <property type="protein sequence ID" value="KAK3058376.1"/>
    <property type="molecule type" value="Genomic_DNA"/>
</dbReference>
<feature type="domain" description="DUF6604" evidence="2">
    <location>
        <begin position="24"/>
        <end position="235"/>
    </location>
</feature>
<dbReference type="PANTHER" id="PTHR38795">
    <property type="entry name" value="DUF6604 DOMAIN-CONTAINING PROTEIN"/>
    <property type="match status" value="1"/>
</dbReference>
<accession>A0AAJ0GIT7</accession>
<dbReference type="InterPro" id="IPR046539">
    <property type="entry name" value="DUF6604"/>
</dbReference>
<proteinExistence type="predicted"/>
<evidence type="ECO:0000313" key="3">
    <source>
        <dbReference type="EMBL" id="KAK3058376.1"/>
    </source>
</evidence>
<comment type="caution">
    <text evidence="3">The sequence shown here is derived from an EMBL/GenBank/DDBJ whole genome shotgun (WGS) entry which is preliminary data.</text>
</comment>